<evidence type="ECO:0000313" key="3">
    <source>
        <dbReference type="Proteomes" id="UP000050384"/>
    </source>
</evidence>
<evidence type="ECO:0000256" key="1">
    <source>
        <dbReference type="ARBA" id="ARBA00022553"/>
    </source>
</evidence>
<sequence length="132" mass="14820">MVVEDNIDIGIFTVQSLTDLGYATFLAHDAQEALAELAKDARRFDIVFSDVVMPGKSGIDLGQEIQRLYSDLPVVLATAMYLRRMAQQVLSLCISPTLLSSYRACFNRCSARQSKERNAHNFGFIDGRARQW</sequence>
<dbReference type="Proteomes" id="UP000050384">
    <property type="component" value="Unassembled WGS sequence"/>
</dbReference>
<name>A0A0Q0FWD6_PSESX</name>
<dbReference type="InterPro" id="IPR001789">
    <property type="entry name" value="Sig_transdc_resp-reg_receiver"/>
</dbReference>
<accession>A0A0Q0FWD6</accession>
<dbReference type="AlphaFoldDB" id="A0A0Q0FWD6"/>
<dbReference type="Gene3D" id="3.40.50.2300">
    <property type="match status" value="1"/>
</dbReference>
<gene>
    <name evidence="2" type="ORF">ALO94_03524</name>
</gene>
<dbReference type="GO" id="GO:0000160">
    <property type="term" value="P:phosphorelay signal transduction system"/>
    <property type="evidence" value="ECO:0007669"/>
    <property type="project" value="InterPro"/>
</dbReference>
<dbReference type="PATRIC" id="fig|264459.3.peg.5568"/>
<dbReference type="InterPro" id="IPR011006">
    <property type="entry name" value="CheY-like_superfamily"/>
</dbReference>
<dbReference type="SMART" id="SM00448">
    <property type="entry name" value="REC"/>
    <property type="match status" value="1"/>
</dbReference>
<dbReference type="PROSITE" id="PS50110">
    <property type="entry name" value="RESPONSE_REGULATORY"/>
    <property type="match status" value="1"/>
</dbReference>
<keyword evidence="1" id="KW-0597">Phosphoprotein</keyword>
<dbReference type="Pfam" id="PF00072">
    <property type="entry name" value="Response_reg"/>
    <property type="match status" value="1"/>
</dbReference>
<evidence type="ECO:0000313" key="2">
    <source>
        <dbReference type="EMBL" id="KPY69058.1"/>
    </source>
</evidence>
<dbReference type="SUPFAM" id="SSF52172">
    <property type="entry name" value="CheY-like"/>
    <property type="match status" value="1"/>
</dbReference>
<dbReference type="PANTHER" id="PTHR44591">
    <property type="entry name" value="STRESS RESPONSE REGULATOR PROTEIN 1"/>
    <property type="match status" value="1"/>
</dbReference>
<dbReference type="EMBL" id="LJRI01001226">
    <property type="protein sequence ID" value="KPY69058.1"/>
    <property type="molecule type" value="Genomic_DNA"/>
</dbReference>
<organism evidence="2 3">
    <name type="scientific">Pseudomonas syringae pv. spinaceae</name>
    <dbReference type="NCBI Taxonomy" id="264459"/>
    <lineage>
        <taxon>Bacteria</taxon>
        <taxon>Pseudomonadati</taxon>
        <taxon>Pseudomonadota</taxon>
        <taxon>Gammaproteobacteria</taxon>
        <taxon>Pseudomonadales</taxon>
        <taxon>Pseudomonadaceae</taxon>
        <taxon>Pseudomonas</taxon>
        <taxon>Pseudomonas syringae</taxon>
    </lineage>
</organism>
<reference evidence="2 3" key="1">
    <citation type="submission" date="2015-09" db="EMBL/GenBank/DDBJ databases">
        <title>Genome announcement of multiple Pseudomonas syringae strains.</title>
        <authorList>
            <person name="Thakur S."/>
            <person name="Wang P.W."/>
            <person name="Gong Y."/>
            <person name="Weir B.S."/>
            <person name="Guttman D.S."/>
        </authorList>
    </citation>
    <scope>NUCLEOTIDE SEQUENCE [LARGE SCALE GENOMIC DNA]</scope>
    <source>
        <strain evidence="2 3">ICMP16929</strain>
    </source>
</reference>
<dbReference type="PANTHER" id="PTHR44591:SF21">
    <property type="entry name" value="TWO-COMPONENT RESPONSE REGULATOR"/>
    <property type="match status" value="1"/>
</dbReference>
<proteinExistence type="predicted"/>
<comment type="caution">
    <text evidence="2">The sequence shown here is derived from an EMBL/GenBank/DDBJ whole genome shotgun (WGS) entry which is preliminary data.</text>
</comment>
<protein>
    <submittedName>
        <fullName evidence="2">PAS domain</fullName>
    </submittedName>
</protein>
<dbReference type="InterPro" id="IPR050595">
    <property type="entry name" value="Bact_response_regulator"/>
</dbReference>